<proteinExistence type="predicted"/>
<reference evidence="1 2" key="1">
    <citation type="submission" date="2016-06" db="EMBL/GenBank/DDBJ databases">
        <authorList>
            <person name="Kjaerup R.B."/>
            <person name="Dalgaard T.S."/>
            <person name="Juul-Madsen H.R."/>
        </authorList>
    </citation>
    <scope>NUCLEOTIDE SEQUENCE [LARGE SCALE GENOMIC DNA]</scope>
    <source>
        <strain evidence="1 2">DSM 43904</strain>
    </source>
</reference>
<accession>A0A1C5HCR1</accession>
<evidence type="ECO:0000313" key="2">
    <source>
        <dbReference type="Proteomes" id="UP000198217"/>
    </source>
</evidence>
<dbReference type="Proteomes" id="UP000198217">
    <property type="component" value="Chromosome I"/>
</dbReference>
<dbReference type="InterPro" id="IPR053977">
    <property type="entry name" value="Rv2466c-like"/>
</dbReference>
<dbReference type="RefSeq" id="WP_088993016.1">
    <property type="nucleotide sequence ID" value="NZ_LT607750.1"/>
</dbReference>
<name>A0A1C5HCR1_9ACTN</name>
<dbReference type="Gene3D" id="3.40.30.10">
    <property type="entry name" value="Glutaredoxin"/>
    <property type="match status" value="1"/>
</dbReference>
<dbReference type="AlphaFoldDB" id="A0A1C5HCR1"/>
<sequence>MDATFFFDPACPWTWRTSRWLVAVADARGLRVEWRAFSLAILNEGKSAPEFADVLAASSRALRLVEALRADGRPDDIARFYAEVGARSHDAGNPLSPKIVDAAVAAAGLGDAAAALDDERWDRAVRESHALAYASAGPDIGSPVLMVPGAERGMHGPILTEVPGTDDALTIWDSLLPLLHLPAFHELKRGRH</sequence>
<dbReference type="SUPFAM" id="SSF52833">
    <property type="entry name" value="Thioredoxin-like"/>
    <property type="match status" value="1"/>
</dbReference>
<organism evidence="1 2">
    <name type="scientific">Micromonospora echinaurantiaca</name>
    <dbReference type="NCBI Taxonomy" id="47857"/>
    <lineage>
        <taxon>Bacteria</taxon>
        <taxon>Bacillati</taxon>
        <taxon>Actinomycetota</taxon>
        <taxon>Actinomycetes</taxon>
        <taxon>Micromonosporales</taxon>
        <taxon>Micromonosporaceae</taxon>
        <taxon>Micromonospora</taxon>
    </lineage>
</organism>
<evidence type="ECO:0000313" key="1">
    <source>
        <dbReference type="EMBL" id="SCG43822.1"/>
    </source>
</evidence>
<keyword evidence="2" id="KW-1185">Reference proteome</keyword>
<dbReference type="Pfam" id="PF22234">
    <property type="entry name" value="Rv2466c-like"/>
    <property type="match status" value="1"/>
</dbReference>
<dbReference type="CDD" id="cd02972">
    <property type="entry name" value="DsbA_family"/>
    <property type="match status" value="1"/>
</dbReference>
<dbReference type="EMBL" id="LT607750">
    <property type="protein sequence ID" value="SCG43822.1"/>
    <property type="molecule type" value="Genomic_DNA"/>
</dbReference>
<gene>
    <name evidence="1" type="ORF">GA0070609_1373</name>
</gene>
<protein>
    <recommendedName>
        <fullName evidence="3">DSBA-like thioredoxin domain-containing protein</fullName>
    </recommendedName>
</protein>
<evidence type="ECO:0008006" key="3">
    <source>
        <dbReference type="Google" id="ProtNLM"/>
    </source>
</evidence>
<dbReference type="InterPro" id="IPR036249">
    <property type="entry name" value="Thioredoxin-like_sf"/>
</dbReference>